<gene>
    <name evidence="5" type="ORF">BGZ80_008593</name>
</gene>
<dbReference type="OrthoDB" id="4863010at2759"/>
<evidence type="ECO:0000256" key="3">
    <source>
        <dbReference type="ARBA" id="ARBA00022691"/>
    </source>
</evidence>
<accession>A0A9P6MX50</accession>
<evidence type="ECO:0000256" key="1">
    <source>
        <dbReference type="ARBA" id="ARBA00022603"/>
    </source>
</evidence>
<comment type="caution">
    <text evidence="5">The sequence shown here is derived from an EMBL/GenBank/DDBJ whole genome shotgun (WGS) entry which is preliminary data.</text>
</comment>
<dbReference type="CDD" id="cd02440">
    <property type="entry name" value="AdoMet_MTases"/>
    <property type="match status" value="1"/>
</dbReference>
<dbReference type="GO" id="GO:0032259">
    <property type="term" value="P:methylation"/>
    <property type="evidence" value="ECO:0007669"/>
    <property type="project" value="UniProtKB-KW"/>
</dbReference>
<dbReference type="EMBL" id="JAAAID010000470">
    <property type="protein sequence ID" value="KAG0017135.1"/>
    <property type="molecule type" value="Genomic_DNA"/>
</dbReference>
<dbReference type="GO" id="GO:0008171">
    <property type="term" value="F:O-methyltransferase activity"/>
    <property type="evidence" value="ECO:0007669"/>
    <property type="project" value="InterPro"/>
</dbReference>
<proteinExistence type="inferred from homology"/>
<dbReference type="Proteomes" id="UP000703661">
    <property type="component" value="Unassembled WGS sequence"/>
</dbReference>
<evidence type="ECO:0000313" key="6">
    <source>
        <dbReference type="Proteomes" id="UP000703661"/>
    </source>
</evidence>
<dbReference type="PANTHER" id="PTHR43167:SF1">
    <property type="entry name" value="PUTATIVE (AFU_ORTHOLOGUE AFUA_6G01830)-RELATED"/>
    <property type="match status" value="1"/>
</dbReference>
<dbReference type="Pfam" id="PF13578">
    <property type="entry name" value="Methyltransf_24"/>
    <property type="match status" value="1"/>
</dbReference>
<evidence type="ECO:0000256" key="2">
    <source>
        <dbReference type="ARBA" id="ARBA00022679"/>
    </source>
</evidence>
<dbReference type="PROSITE" id="PS51682">
    <property type="entry name" value="SAM_OMT_I"/>
    <property type="match status" value="1"/>
</dbReference>
<organism evidence="5 6">
    <name type="scientific">Entomortierella chlamydospora</name>
    <dbReference type="NCBI Taxonomy" id="101097"/>
    <lineage>
        <taxon>Eukaryota</taxon>
        <taxon>Fungi</taxon>
        <taxon>Fungi incertae sedis</taxon>
        <taxon>Mucoromycota</taxon>
        <taxon>Mortierellomycotina</taxon>
        <taxon>Mortierellomycetes</taxon>
        <taxon>Mortierellales</taxon>
        <taxon>Mortierellaceae</taxon>
        <taxon>Entomortierella</taxon>
    </lineage>
</organism>
<evidence type="ECO:0000313" key="5">
    <source>
        <dbReference type="EMBL" id="KAG0017135.1"/>
    </source>
</evidence>
<reference evidence="5" key="1">
    <citation type="journal article" date="2020" name="Fungal Divers.">
        <title>Resolving the Mortierellaceae phylogeny through synthesis of multi-gene phylogenetics and phylogenomics.</title>
        <authorList>
            <person name="Vandepol N."/>
            <person name="Liber J."/>
            <person name="Desiro A."/>
            <person name="Na H."/>
            <person name="Kennedy M."/>
            <person name="Barry K."/>
            <person name="Grigoriev I.V."/>
            <person name="Miller A.N."/>
            <person name="O'Donnell K."/>
            <person name="Stajich J.E."/>
            <person name="Bonito G."/>
        </authorList>
    </citation>
    <scope>NUCLEOTIDE SEQUENCE</scope>
    <source>
        <strain evidence="5">NRRL 2769</strain>
    </source>
</reference>
<dbReference type="AlphaFoldDB" id="A0A9P6MX50"/>
<dbReference type="InterPro" id="IPR029063">
    <property type="entry name" value="SAM-dependent_MTases_sf"/>
</dbReference>
<keyword evidence="6" id="KW-1185">Reference proteome</keyword>
<dbReference type="Gene3D" id="3.40.50.150">
    <property type="entry name" value="Vaccinia Virus protein VP39"/>
    <property type="match status" value="1"/>
</dbReference>
<dbReference type="InterPro" id="IPR002935">
    <property type="entry name" value="SAM_O-MeTrfase"/>
</dbReference>
<name>A0A9P6MX50_9FUNG</name>
<protein>
    <recommendedName>
        <fullName evidence="7">O-methyltransferase</fullName>
    </recommendedName>
</protein>
<keyword evidence="2" id="KW-0808">Transferase</keyword>
<evidence type="ECO:0000256" key="4">
    <source>
        <dbReference type="ARBA" id="ARBA00023453"/>
    </source>
</evidence>
<sequence length="226" mass="25246">MTTLRPLPEIPAHIHTILQRLHSASLVQEASITRDDYDSHSRDDLMRDKFIALDEDKSQYIYQLCRAINATQVIEAGTSFGVSTIYWALAVTANIKAGGGNGKGRVIATENEPTKAEKARQHWQECGEEVSGVIELREGDLLETLKEDVRDVDLLVLDIWTPMALPTLKLVQPHLRHGAIILADNTVKAAENYKEYLEYVWGPESGFITTTLPFNGGLEMSVYLPK</sequence>
<dbReference type="PANTHER" id="PTHR43167">
    <property type="entry name" value="PUTATIVE (AFU_ORTHOLOGUE AFUA_6G01830)-RELATED"/>
    <property type="match status" value="1"/>
</dbReference>
<keyword evidence="1" id="KW-0489">Methyltransferase</keyword>
<keyword evidence="3" id="KW-0949">S-adenosyl-L-methionine</keyword>
<comment type="similarity">
    <text evidence="4">Belongs to the class I-like SAM-binding methyltransferase superfamily. Cation-dependent O-methyltransferase family.</text>
</comment>
<evidence type="ECO:0008006" key="7">
    <source>
        <dbReference type="Google" id="ProtNLM"/>
    </source>
</evidence>
<dbReference type="SUPFAM" id="SSF53335">
    <property type="entry name" value="S-adenosyl-L-methionine-dependent methyltransferases"/>
    <property type="match status" value="1"/>
</dbReference>